<evidence type="ECO:0000256" key="11">
    <source>
        <dbReference type="ARBA" id="ARBA00023118"/>
    </source>
</evidence>
<dbReference type="InterPro" id="IPR041062">
    <property type="entry name" value="Csm1_B"/>
</dbReference>
<dbReference type="InterPro" id="IPR052117">
    <property type="entry name" value="Cas10/Csm1_subtype-III-A"/>
</dbReference>
<evidence type="ECO:0000256" key="2">
    <source>
        <dbReference type="ARBA" id="ARBA00005700"/>
    </source>
</evidence>
<sequence length="805" mass="90937">MEPDIQSLVYAALLHDIGKFYQRTGAKHAEEYEELTEKDYGYSGAHAKWSADLIRRVFHDKQLEDLVLHHHQPQASAYRNLAEILQEADHISAAIDRSRRDEKGDPKREHLWSIFSGISLGGTQQEVNGSDWHHRLLPFTLTREAFPTREQDPYHWKNDVPYSRLWAEFYRELSEAGRRPHPTTLLALLRKYTSSIPSAAYVDYPDIPLYDHAKTTAALATCIAAGEGKSPYLLVQGDLSGIQRFIFDVRTPEAARKGMAKRLRGRSFWISLLADAIVHEIIEAAGVSEANILWNTGGNFLLLLPGNSRVEEAIGRVRRSVNTGLLRETDGRLYCAFGSLACNRGEIEDFADCLERLHLITGRQKLRKFSECRISSTPTGEETDLEGFCPICEHRKSAGICPTCTMHEELGQRLAHASCFSRGSGLRFGFAEFGLLARYDLTEKPFAEPPEFTATINSTDFLRTGSPAMSFILLGNTVPLHKRRILTFGELAEVSQGDPKLGILKADVDNLGKIFALGIGERKKRSISRIYTLSSGFEHFFSGYLNTLCRTFGIYTHLCEECRNGAREISLHHDEREREDDEAVRTSWTAYEKETACPSCEHHFVPTLYITFSGGDDLLIIGPYDHIIRFAGLLQSEFEAYTCNNPWISLSAGVVAVPPRMPLAHAVAMAEDHLEEAKRQGKSRVAIFGECLPWKDRTLEKGYASLLSQGEALEAALTGKAVSRSFIHATHAIWEDAFADLDDIDDVLEKAAKREARRRYLPYLKYQIARNVPKNEKKRIEDLILPSFGWARFPITWTVMRTRRK</sequence>
<keyword evidence="4" id="KW-0808">Transferase</keyword>
<dbReference type="Proteomes" id="UP000730161">
    <property type="component" value="Unassembled WGS sequence"/>
</dbReference>
<keyword evidence="7" id="KW-0255">Endonuclease</keyword>
<evidence type="ECO:0000313" key="15">
    <source>
        <dbReference type="Proteomes" id="UP000730161"/>
    </source>
</evidence>
<dbReference type="InterPro" id="IPR054767">
    <property type="entry name" value="Cas10-Cmr2_palm2"/>
</dbReference>
<dbReference type="AlphaFoldDB" id="A0A8J7W791"/>
<feature type="domain" description="GGDEF" evidence="13">
    <location>
        <begin position="499"/>
        <end position="690"/>
    </location>
</feature>
<comment type="caution">
    <text evidence="14">The sequence shown here is derived from an EMBL/GenBank/DDBJ whole genome shotgun (WGS) entry which is preliminary data.</text>
</comment>
<dbReference type="EMBL" id="JWHL01000017">
    <property type="protein sequence ID" value="MBR1369676.1"/>
    <property type="molecule type" value="Genomic_DNA"/>
</dbReference>
<gene>
    <name evidence="14" type="ORF">RJ53_09390</name>
</gene>
<dbReference type="NCBIfam" id="TIGR02578">
    <property type="entry name" value="cas_TM1811_Csm1"/>
    <property type="match status" value="1"/>
</dbReference>
<dbReference type="Pfam" id="PF01966">
    <property type="entry name" value="HD"/>
    <property type="match status" value="1"/>
</dbReference>
<dbReference type="Pfam" id="PF18211">
    <property type="entry name" value="Csm1_B"/>
    <property type="match status" value="1"/>
</dbReference>
<dbReference type="GO" id="GO:0016740">
    <property type="term" value="F:transferase activity"/>
    <property type="evidence" value="ECO:0007669"/>
    <property type="project" value="UniProtKB-KW"/>
</dbReference>
<evidence type="ECO:0000256" key="12">
    <source>
        <dbReference type="ARBA" id="ARBA00032922"/>
    </source>
</evidence>
<keyword evidence="10" id="KW-0067">ATP-binding</keyword>
<evidence type="ECO:0000256" key="10">
    <source>
        <dbReference type="ARBA" id="ARBA00022840"/>
    </source>
</evidence>
<keyword evidence="6" id="KW-0547">Nucleotide-binding</keyword>
<dbReference type="PANTHER" id="PTHR36528:SF1">
    <property type="entry name" value="CRISPR SYSTEM SINGLE-STRAND-SPECIFIC DEOXYRIBONUCLEASE CAS10_CSM1 (SUBTYPE III-A)"/>
    <property type="match status" value="1"/>
</dbReference>
<dbReference type="GO" id="GO:0004527">
    <property type="term" value="F:exonuclease activity"/>
    <property type="evidence" value="ECO:0007669"/>
    <property type="project" value="UniProtKB-KW"/>
</dbReference>
<evidence type="ECO:0000256" key="6">
    <source>
        <dbReference type="ARBA" id="ARBA00022741"/>
    </source>
</evidence>
<keyword evidence="5" id="KW-0540">Nuclease</keyword>
<name>A0A8J7W791_9EURY</name>
<evidence type="ECO:0000256" key="1">
    <source>
        <dbReference type="ARBA" id="ARBA00001968"/>
    </source>
</evidence>
<keyword evidence="15" id="KW-1185">Reference proteome</keyword>
<dbReference type="GO" id="GO:0004519">
    <property type="term" value="F:endonuclease activity"/>
    <property type="evidence" value="ECO:0007669"/>
    <property type="project" value="UniProtKB-KW"/>
</dbReference>
<dbReference type="Gene3D" id="3.30.70.270">
    <property type="match status" value="1"/>
</dbReference>
<dbReference type="OrthoDB" id="57429at2157"/>
<evidence type="ECO:0000256" key="8">
    <source>
        <dbReference type="ARBA" id="ARBA00022801"/>
    </source>
</evidence>
<dbReference type="InterPro" id="IPR000160">
    <property type="entry name" value="GGDEF_dom"/>
</dbReference>
<keyword evidence="8" id="KW-0378">Hydrolase</keyword>
<comment type="cofactor">
    <cofactor evidence="1">
        <name>a divalent metal cation</name>
        <dbReference type="ChEBI" id="CHEBI:60240"/>
    </cofactor>
</comment>
<evidence type="ECO:0000256" key="4">
    <source>
        <dbReference type="ARBA" id="ARBA00022679"/>
    </source>
</evidence>
<dbReference type="InterPro" id="IPR006674">
    <property type="entry name" value="HD_domain"/>
</dbReference>
<dbReference type="Gene3D" id="1.10.3210.10">
    <property type="entry name" value="Hypothetical protein af1432"/>
    <property type="match status" value="1"/>
</dbReference>
<dbReference type="InterPro" id="IPR043128">
    <property type="entry name" value="Rev_trsase/Diguanyl_cyclase"/>
</dbReference>
<evidence type="ECO:0000313" key="14">
    <source>
        <dbReference type="EMBL" id="MBR1369676.1"/>
    </source>
</evidence>
<dbReference type="GO" id="GO:0005524">
    <property type="term" value="F:ATP binding"/>
    <property type="evidence" value="ECO:0007669"/>
    <property type="project" value="UniProtKB-KW"/>
</dbReference>
<organism evidence="14 15">
    <name type="scientific">Methanocalculus chunghsingensis</name>
    <dbReference type="NCBI Taxonomy" id="156457"/>
    <lineage>
        <taxon>Archaea</taxon>
        <taxon>Methanobacteriati</taxon>
        <taxon>Methanobacteriota</taxon>
        <taxon>Stenosarchaea group</taxon>
        <taxon>Methanomicrobia</taxon>
        <taxon>Methanomicrobiales</taxon>
        <taxon>Methanocalculaceae</taxon>
        <taxon>Methanocalculus</taxon>
    </lineage>
</organism>
<dbReference type="PANTHER" id="PTHR36528">
    <property type="entry name" value="CRISPR SYSTEM SINGLE-STRAND-SPECIFIC DEOXYRIBONUCLEASE CAS10/CSM1 (SUBTYPE III-A)"/>
    <property type="match status" value="1"/>
</dbReference>
<evidence type="ECO:0000256" key="7">
    <source>
        <dbReference type="ARBA" id="ARBA00022759"/>
    </source>
</evidence>
<evidence type="ECO:0000256" key="5">
    <source>
        <dbReference type="ARBA" id="ARBA00022722"/>
    </source>
</evidence>
<dbReference type="RefSeq" id="WP_211531417.1">
    <property type="nucleotide sequence ID" value="NZ_JWHL01000017.1"/>
</dbReference>
<protein>
    <recommendedName>
        <fullName evidence="3">CRISPR system single-strand-specific deoxyribonuclease Cas10/Csm1 (subtype III-A)</fullName>
    </recommendedName>
    <alternativeName>
        <fullName evidence="12">Cyclic oligoadenylate synthase</fullName>
    </alternativeName>
</protein>
<dbReference type="GO" id="GO:0051607">
    <property type="term" value="P:defense response to virus"/>
    <property type="evidence" value="ECO:0007669"/>
    <property type="project" value="UniProtKB-KW"/>
</dbReference>
<evidence type="ECO:0000259" key="13">
    <source>
        <dbReference type="PROSITE" id="PS50887"/>
    </source>
</evidence>
<comment type="similarity">
    <text evidence="2">Belongs to the CRISPR-associated Cas10/Csm1 family.</text>
</comment>
<keyword evidence="9" id="KW-0269">Exonuclease</keyword>
<dbReference type="PROSITE" id="PS50887">
    <property type="entry name" value="GGDEF"/>
    <property type="match status" value="1"/>
</dbReference>
<dbReference type="Pfam" id="PF22335">
    <property type="entry name" value="Cas10-Cmr2_palm2"/>
    <property type="match status" value="1"/>
</dbReference>
<dbReference type="InterPro" id="IPR013408">
    <property type="entry name" value="Cas10/Csm1"/>
</dbReference>
<evidence type="ECO:0000256" key="9">
    <source>
        <dbReference type="ARBA" id="ARBA00022839"/>
    </source>
</evidence>
<proteinExistence type="inferred from homology"/>
<accession>A0A8J7W791</accession>
<evidence type="ECO:0000256" key="3">
    <source>
        <dbReference type="ARBA" id="ARBA00014333"/>
    </source>
</evidence>
<reference evidence="14" key="1">
    <citation type="submission" date="2014-12" db="EMBL/GenBank/DDBJ databases">
        <authorList>
            <person name="Huang H.-H."/>
            <person name="Chen S.-C."/>
            <person name="Lai M.-C."/>
        </authorList>
    </citation>
    <scope>NUCLEOTIDE SEQUENCE</scope>
    <source>
        <strain evidence="14">K1F9705b</strain>
    </source>
</reference>
<keyword evidence="11" id="KW-0051">Antiviral defense</keyword>
<dbReference type="SUPFAM" id="SSF109604">
    <property type="entry name" value="HD-domain/PDEase-like"/>
    <property type="match status" value="1"/>
</dbReference>